<dbReference type="Pfam" id="PF06985">
    <property type="entry name" value="HET"/>
    <property type="match status" value="1"/>
</dbReference>
<dbReference type="Proteomes" id="UP000070700">
    <property type="component" value="Unassembled WGS sequence"/>
</dbReference>
<keyword evidence="3" id="KW-1185">Reference proteome</keyword>
<dbReference type="RefSeq" id="XP_018061033.1">
    <property type="nucleotide sequence ID" value="XM_018210264.1"/>
</dbReference>
<dbReference type="PANTHER" id="PTHR33112:SF12">
    <property type="entry name" value="HETEROKARYON INCOMPATIBILITY DOMAIN-CONTAINING PROTEIN"/>
    <property type="match status" value="1"/>
</dbReference>
<dbReference type="AlphaFoldDB" id="A0A132B2P9"/>
<dbReference type="OrthoDB" id="2958217at2759"/>
<dbReference type="STRING" id="149040.A0A132B2P9"/>
<feature type="non-terminal residue" evidence="2">
    <location>
        <position position="268"/>
    </location>
</feature>
<dbReference type="EMBL" id="KQ947444">
    <property type="protein sequence ID" value="KUJ06678.1"/>
    <property type="molecule type" value="Genomic_DNA"/>
</dbReference>
<dbReference type="InParanoid" id="A0A132B2P9"/>
<reference evidence="2 3" key="1">
    <citation type="submission" date="2015-10" db="EMBL/GenBank/DDBJ databases">
        <title>Full genome of DAOMC 229536 Phialocephala scopiformis, a fungal endophyte of spruce producing the potent anti-insectan compound rugulosin.</title>
        <authorList>
            <consortium name="DOE Joint Genome Institute"/>
            <person name="Walker A.K."/>
            <person name="Frasz S.L."/>
            <person name="Seifert K.A."/>
            <person name="Miller J.D."/>
            <person name="Mondo S.J."/>
            <person name="Labutti K."/>
            <person name="Lipzen A."/>
            <person name="Dockter R."/>
            <person name="Kennedy M."/>
            <person name="Grigoriev I.V."/>
            <person name="Spatafora J.W."/>
        </authorList>
    </citation>
    <scope>NUCLEOTIDE SEQUENCE [LARGE SCALE GENOMIC DNA]</scope>
    <source>
        <strain evidence="2 3">CBS 120377</strain>
    </source>
</reference>
<dbReference type="GeneID" id="28819990"/>
<dbReference type="PANTHER" id="PTHR33112">
    <property type="entry name" value="DOMAIN PROTEIN, PUTATIVE-RELATED"/>
    <property type="match status" value="1"/>
</dbReference>
<evidence type="ECO:0000259" key="1">
    <source>
        <dbReference type="Pfam" id="PF06985"/>
    </source>
</evidence>
<evidence type="ECO:0000313" key="3">
    <source>
        <dbReference type="Proteomes" id="UP000070700"/>
    </source>
</evidence>
<sequence>MRQQAKGYALQFTARVPSNWQWLELEAVFKGHDSYLEPSSSRFEICPTTDVEFLKTSVKICESNHERCVAVAGSITPEKMLIIDLEDMCVKPAPGGCRYVALSYVWGKITENWLALTRDNFVSMGRKNALIGASLPHTIKDAMQLCLDLGEQYLWIDSLCILQDDPVSQKQQIDIMDLIYASATLTIVAAAGDHANSGLPGIRRWSRTAKRQTITIQDIEISNILPRMADTAEKSVWNTRGWTYQERMFSRRCIFLTDGQAFYACSEE</sequence>
<evidence type="ECO:0000313" key="2">
    <source>
        <dbReference type="EMBL" id="KUJ06678.1"/>
    </source>
</evidence>
<gene>
    <name evidence="2" type="ORF">LY89DRAFT_602739</name>
</gene>
<dbReference type="KEGG" id="psco:LY89DRAFT_602739"/>
<organism evidence="2 3">
    <name type="scientific">Mollisia scopiformis</name>
    <name type="common">Conifer needle endophyte fungus</name>
    <name type="synonym">Phialocephala scopiformis</name>
    <dbReference type="NCBI Taxonomy" id="149040"/>
    <lineage>
        <taxon>Eukaryota</taxon>
        <taxon>Fungi</taxon>
        <taxon>Dikarya</taxon>
        <taxon>Ascomycota</taxon>
        <taxon>Pezizomycotina</taxon>
        <taxon>Leotiomycetes</taxon>
        <taxon>Helotiales</taxon>
        <taxon>Mollisiaceae</taxon>
        <taxon>Mollisia</taxon>
    </lineage>
</organism>
<name>A0A132B2P9_MOLSC</name>
<feature type="domain" description="Heterokaryon incompatibility" evidence="1">
    <location>
        <begin position="99"/>
        <end position="246"/>
    </location>
</feature>
<dbReference type="InterPro" id="IPR010730">
    <property type="entry name" value="HET"/>
</dbReference>
<proteinExistence type="predicted"/>
<protein>
    <submittedName>
        <fullName evidence="2">HET-domain-containing protein</fullName>
    </submittedName>
</protein>
<accession>A0A132B2P9</accession>